<dbReference type="eggNOG" id="COG1149">
    <property type="taxonomic scope" value="Bacteria"/>
</dbReference>
<evidence type="ECO:0000259" key="6">
    <source>
        <dbReference type="PROSITE" id="PS51379"/>
    </source>
</evidence>
<dbReference type="STRING" id="1172190.M947_04905"/>
<feature type="domain" description="4Fe-4S ferredoxin-type" evidence="6">
    <location>
        <begin position="32"/>
        <end position="62"/>
    </location>
</feature>
<keyword evidence="4" id="KW-0408">Iron</keyword>
<dbReference type="InterPro" id="IPR017900">
    <property type="entry name" value="4Fe4S_Fe_S_CS"/>
</dbReference>
<name>T0KSD7_9BACT</name>
<dbReference type="GO" id="GO:0051539">
    <property type="term" value="F:4 iron, 4 sulfur cluster binding"/>
    <property type="evidence" value="ECO:0007669"/>
    <property type="project" value="UniProtKB-KW"/>
</dbReference>
<evidence type="ECO:0000313" key="8">
    <source>
        <dbReference type="Proteomes" id="UP000015520"/>
    </source>
</evidence>
<dbReference type="PROSITE" id="PS00198">
    <property type="entry name" value="4FE4S_FER_1"/>
    <property type="match status" value="1"/>
</dbReference>
<dbReference type="AlphaFoldDB" id="T0KSD7"/>
<feature type="domain" description="4Fe-4S ferredoxin-type" evidence="6">
    <location>
        <begin position="134"/>
        <end position="163"/>
    </location>
</feature>
<dbReference type="OrthoDB" id="9800445at2"/>
<dbReference type="PATRIC" id="fig|1172190.3.peg.958"/>
<feature type="domain" description="4Fe-4S ferredoxin-type" evidence="6">
    <location>
        <begin position="63"/>
        <end position="94"/>
    </location>
</feature>
<protein>
    <recommendedName>
        <fullName evidence="6">4Fe-4S ferredoxin-type domain-containing protein</fullName>
    </recommendedName>
</protein>
<reference evidence="7 8" key="1">
    <citation type="submission" date="2013-07" db="EMBL/GenBank/DDBJ databases">
        <title>Sulfurimonas hongkongensis AST-10 Genome Sequencing.</title>
        <authorList>
            <person name="Cai L."/>
            <person name="Zhang T."/>
        </authorList>
    </citation>
    <scope>NUCLEOTIDE SEQUENCE [LARGE SCALE GENOMIC DNA]</scope>
    <source>
        <strain evidence="7 8">AST-10</strain>
    </source>
</reference>
<keyword evidence="2" id="KW-0479">Metal-binding</keyword>
<dbReference type="CDD" id="cd10564">
    <property type="entry name" value="NapF_like"/>
    <property type="match status" value="1"/>
</dbReference>
<dbReference type="InterPro" id="IPR004496">
    <property type="entry name" value="NapF"/>
</dbReference>
<dbReference type="Proteomes" id="UP000015520">
    <property type="component" value="Unassembled WGS sequence"/>
</dbReference>
<dbReference type="RefSeq" id="WP_021287252.1">
    <property type="nucleotide sequence ID" value="NZ_AUPZ01000005.1"/>
</dbReference>
<accession>T0KSD7</accession>
<evidence type="ECO:0000256" key="5">
    <source>
        <dbReference type="ARBA" id="ARBA00023014"/>
    </source>
</evidence>
<organism evidence="7 8">
    <name type="scientific">Sulfurimonas hongkongensis</name>
    <dbReference type="NCBI Taxonomy" id="1172190"/>
    <lineage>
        <taxon>Bacteria</taxon>
        <taxon>Pseudomonadati</taxon>
        <taxon>Campylobacterota</taxon>
        <taxon>Epsilonproteobacteria</taxon>
        <taxon>Campylobacterales</taxon>
        <taxon>Sulfurimonadaceae</taxon>
        <taxon>Sulfurimonas</taxon>
    </lineage>
</organism>
<evidence type="ECO:0000313" key="7">
    <source>
        <dbReference type="EMBL" id="EQB39924.1"/>
    </source>
</evidence>
<dbReference type="GO" id="GO:0046872">
    <property type="term" value="F:metal ion binding"/>
    <property type="evidence" value="ECO:0007669"/>
    <property type="project" value="UniProtKB-KW"/>
</dbReference>
<dbReference type="PANTHER" id="PTHR43687">
    <property type="entry name" value="ADENYLYLSULFATE REDUCTASE, BETA SUBUNIT"/>
    <property type="match status" value="1"/>
</dbReference>
<dbReference type="InterPro" id="IPR017896">
    <property type="entry name" value="4Fe4S_Fe-S-bd"/>
</dbReference>
<dbReference type="EMBL" id="AUPZ01000005">
    <property type="protein sequence ID" value="EQB39924.1"/>
    <property type="molecule type" value="Genomic_DNA"/>
</dbReference>
<evidence type="ECO:0000256" key="4">
    <source>
        <dbReference type="ARBA" id="ARBA00023004"/>
    </source>
</evidence>
<keyword evidence="3" id="KW-0677">Repeat</keyword>
<proteinExistence type="predicted"/>
<dbReference type="SUPFAM" id="SSF54862">
    <property type="entry name" value="4Fe-4S ferredoxins"/>
    <property type="match status" value="1"/>
</dbReference>
<dbReference type="PANTHER" id="PTHR43687:SF1">
    <property type="entry name" value="FERREDOXIN III"/>
    <property type="match status" value="1"/>
</dbReference>
<dbReference type="Pfam" id="PF00037">
    <property type="entry name" value="Fer4"/>
    <property type="match status" value="1"/>
</dbReference>
<dbReference type="Pfam" id="PF12838">
    <property type="entry name" value="Fer4_7"/>
    <property type="match status" value="1"/>
</dbReference>
<gene>
    <name evidence="7" type="ORF">M947_04905</name>
</gene>
<dbReference type="Gene3D" id="3.30.70.20">
    <property type="match status" value="2"/>
</dbReference>
<dbReference type="PROSITE" id="PS51379">
    <property type="entry name" value="4FE4S_FER_2"/>
    <property type="match status" value="3"/>
</dbReference>
<evidence type="ECO:0000256" key="3">
    <source>
        <dbReference type="ARBA" id="ARBA00022737"/>
    </source>
</evidence>
<evidence type="ECO:0000256" key="1">
    <source>
        <dbReference type="ARBA" id="ARBA00022485"/>
    </source>
</evidence>
<dbReference type="InterPro" id="IPR050572">
    <property type="entry name" value="Fe-S_Ferredoxin"/>
</dbReference>
<sequence length="169" mass="19296">MQRRELFSFLSSSIKGQERKTKEIILRPPYYEDLSLFHKECIECEAPCMAVCEEDIIKIASDKTPYLDFLESGCTYCDECATACPHEVLKLEFKKIIDADVIINKTKCISWEGVMCFSCKDPCLEDAIEFKAMFMPSIDMSKCTACGFCIGRCPTYAIEIESKKEKDVL</sequence>
<keyword evidence="8" id="KW-1185">Reference proteome</keyword>
<evidence type="ECO:0000256" key="2">
    <source>
        <dbReference type="ARBA" id="ARBA00022723"/>
    </source>
</evidence>
<keyword evidence="1" id="KW-0004">4Fe-4S</keyword>
<keyword evidence="5" id="KW-0411">Iron-sulfur</keyword>
<comment type="caution">
    <text evidence="7">The sequence shown here is derived from an EMBL/GenBank/DDBJ whole genome shotgun (WGS) entry which is preliminary data.</text>
</comment>